<sequence>MAQRWSLKAVKQRIRALDWEMQELHERMEALVQEFKGTWTPPWPAHPALCPGRSEAPTLIKWRPKGSMGQGQSTVHFTNEGLQEKLDVAEIPISTRLAWIEFDRRIQVVNTEARLAHYERRRLRDYVSQLQRLNALEKWVKSAQ</sequence>
<dbReference type="RefSeq" id="WP_091646366.1">
    <property type="nucleotide sequence ID" value="NZ_FOEG01000014.1"/>
</dbReference>
<evidence type="ECO:0000256" key="1">
    <source>
        <dbReference type="SAM" id="Coils"/>
    </source>
</evidence>
<protein>
    <submittedName>
        <fullName evidence="2">Uncharacterized protein</fullName>
    </submittedName>
</protein>
<reference evidence="2 3" key="1">
    <citation type="submission" date="2016-10" db="EMBL/GenBank/DDBJ databases">
        <authorList>
            <person name="de Groot N.N."/>
        </authorList>
    </citation>
    <scope>NUCLEOTIDE SEQUENCE [LARGE SCALE GENOMIC DNA]</scope>
    <source>
        <strain evidence="2 3">CGMCC 1.6291</strain>
    </source>
</reference>
<gene>
    <name evidence="2" type="ORF">SAMN04488052_11451</name>
</gene>
<accession>A0A1H8VQL9</accession>
<feature type="coiled-coil region" evidence="1">
    <location>
        <begin position="7"/>
        <end position="34"/>
    </location>
</feature>
<organism evidence="2 3">
    <name type="scientific">Aquisalimonas asiatica</name>
    <dbReference type="NCBI Taxonomy" id="406100"/>
    <lineage>
        <taxon>Bacteria</taxon>
        <taxon>Pseudomonadati</taxon>
        <taxon>Pseudomonadota</taxon>
        <taxon>Gammaproteobacteria</taxon>
        <taxon>Chromatiales</taxon>
        <taxon>Ectothiorhodospiraceae</taxon>
        <taxon>Aquisalimonas</taxon>
    </lineage>
</organism>
<dbReference type="Proteomes" id="UP000199657">
    <property type="component" value="Unassembled WGS sequence"/>
</dbReference>
<evidence type="ECO:0000313" key="2">
    <source>
        <dbReference type="EMBL" id="SEP17624.1"/>
    </source>
</evidence>
<keyword evidence="1" id="KW-0175">Coiled coil</keyword>
<dbReference type="AlphaFoldDB" id="A0A1H8VQL9"/>
<dbReference type="EMBL" id="FOEG01000014">
    <property type="protein sequence ID" value="SEP17624.1"/>
    <property type="molecule type" value="Genomic_DNA"/>
</dbReference>
<keyword evidence="3" id="KW-1185">Reference proteome</keyword>
<proteinExistence type="predicted"/>
<evidence type="ECO:0000313" key="3">
    <source>
        <dbReference type="Proteomes" id="UP000199657"/>
    </source>
</evidence>
<name>A0A1H8VQL9_9GAMM</name>